<evidence type="ECO:0000259" key="14">
    <source>
        <dbReference type="PROSITE" id="PS50109"/>
    </source>
</evidence>
<keyword evidence="10" id="KW-0067">ATP-binding</keyword>
<dbReference type="GO" id="GO:0005886">
    <property type="term" value="C:plasma membrane"/>
    <property type="evidence" value="ECO:0007669"/>
    <property type="project" value="UniProtKB-SubCell"/>
</dbReference>
<dbReference type="InterPro" id="IPR017055">
    <property type="entry name" value="Sig_transdc_His_kinase_DctB"/>
</dbReference>
<keyword evidence="4" id="KW-1003">Cell membrane</keyword>
<dbReference type="EC" id="2.7.13.3" evidence="3"/>
<dbReference type="InterPro" id="IPR005467">
    <property type="entry name" value="His_kinase_dom"/>
</dbReference>
<proteinExistence type="predicted"/>
<evidence type="ECO:0000256" key="4">
    <source>
        <dbReference type="ARBA" id="ARBA00022475"/>
    </source>
</evidence>
<sequence length="665" mass="73937">MAVTAAMDMHIIQLCRLPGPLREQARSHIGIVGRQVASRRLAGRHRRQASSHTNSLVTRYELPMLWCSPLTVPVHHRMIVIPRPLRLTFYSLLIIAGAVLAAALATRHAERQALVDDAARANQQLALYANSLHTLIERYRALPAVLALDSEMISALKGPLDAATQDRLNRKLERINGAAQSSTLELMDRTGLAVAASNWNLPSSYVGHNYAFRPYFSQTLSQGTGRFYAVGVTTGIPGYFLSSAVVDEHEQFLGAMVVKLEFPELEREWAQGNDLLLVSDARGIVFIANQPGWRYRNLRPLSENDLAELKATRQYDKKQLQPLDTQPLQRFDENSHLIRVNGPDGNANYIWESLPLKREGWTLHLLRKPQFAFEDQRNAGLAAAGSWLALVFLGLFLSQRWRLARLRQRSREELEQLVEERTQALRTAQDGLVQSAKLAALGQMSAALAHEINQPLTAQRMQLATLRLLLDHGRVDDAYKALTPLDDMLTRMAALTGHLKTFARKSPSGLREKLDLATVVDQSLHLLDARLRDEAIGVVLDLTRPAWVRGDAIRLEQVLINLLRNALDAMADKPRKRLEIRLHADQQLWQLSVCDSGGGIAEEHLSSVFDPFFTTKPVGDGLGLGLAVSYAIVHELGGRLSAANRGDGAIFTLTLPIALETPDLC</sequence>
<evidence type="ECO:0000256" key="8">
    <source>
        <dbReference type="ARBA" id="ARBA00022741"/>
    </source>
</evidence>
<keyword evidence="13" id="KW-0472">Membrane</keyword>
<evidence type="ECO:0000256" key="5">
    <source>
        <dbReference type="ARBA" id="ARBA00022553"/>
    </source>
</evidence>
<evidence type="ECO:0000256" key="6">
    <source>
        <dbReference type="ARBA" id="ARBA00022679"/>
    </source>
</evidence>
<dbReference type="Gene3D" id="1.10.287.130">
    <property type="match status" value="1"/>
</dbReference>
<dbReference type="SUPFAM" id="SSF103190">
    <property type="entry name" value="Sensory domain-like"/>
    <property type="match status" value="1"/>
</dbReference>
<evidence type="ECO:0000313" key="15">
    <source>
        <dbReference type="EMBL" id="KWV85429.1"/>
    </source>
</evidence>
<accession>A0A109LDB7</accession>
<dbReference type="Proteomes" id="UP000061348">
    <property type="component" value="Unassembled WGS sequence"/>
</dbReference>
<dbReference type="SMART" id="SM00388">
    <property type="entry name" value="HisKA"/>
    <property type="match status" value="1"/>
</dbReference>
<dbReference type="SUPFAM" id="SSF47384">
    <property type="entry name" value="Homodimeric domain of signal transducing histidine kinase"/>
    <property type="match status" value="1"/>
</dbReference>
<dbReference type="InterPro" id="IPR029151">
    <property type="entry name" value="Sensor-like_sf"/>
</dbReference>
<keyword evidence="12" id="KW-0902">Two-component regulatory system</keyword>
<evidence type="ECO:0000256" key="13">
    <source>
        <dbReference type="SAM" id="Phobius"/>
    </source>
</evidence>
<comment type="caution">
    <text evidence="15">The sequence shown here is derived from an EMBL/GenBank/DDBJ whole genome shotgun (WGS) entry which is preliminary data.</text>
</comment>
<dbReference type="InterPro" id="IPR036890">
    <property type="entry name" value="HATPase_C_sf"/>
</dbReference>
<evidence type="ECO:0000256" key="10">
    <source>
        <dbReference type="ARBA" id="ARBA00022840"/>
    </source>
</evidence>
<keyword evidence="6 15" id="KW-0808">Transferase</keyword>
<evidence type="ECO:0000256" key="1">
    <source>
        <dbReference type="ARBA" id="ARBA00000085"/>
    </source>
</evidence>
<dbReference type="Pfam" id="PF02518">
    <property type="entry name" value="HATPase_c"/>
    <property type="match status" value="1"/>
</dbReference>
<comment type="catalytic activity">
    <reaction evidence="1">
        <text>ATP + protein L-histidine = ADP + protein N-phospho-L-histidine.</text>
        <dbReference type="EC" id="2.7.13.3"/>
    </reaction>
</comment>
<evidence type="ECO:0000256" key="3">
    <source>
        <dbReference type="ARBA" id="ARBA00012438"/>
    </source>
</evidence>
<dbReference type="PANTHER" id="PTHR43065">
    <property type="entry name" value="SENSOR HISTIDINE KINASE"/>
    <property type="match status" value="1"/>
</dbReference>
<dbReference type="GO" id="GO:0000155">
    <property type="term" value="F:phosphorelay sensor kinase activity"/>
    <property type="evidence" value="ECO:0007669"/>
    <property type="project" value="InterPro"/>
</dbReference>
<dbReference type="PATRIC" id="fig|294.194.peg.5522"/>
<dbReference type="InterPro" id="IPR004358">
    <property type="entry name" value="Sig_transdc_His_kin-like_C"/>
</dbReference>
<dbReference type="SMART" id="SM00387">
    <property type="entry name" value="HATPase_c"/>
    <property type="match status" value="1"/>
</dbReference>
<feature type="transmembrane region" description="Helical" evidence="13">
    <location>
        <begin position="87"/>
        <end position="105"/>
    </location>
</feature>
<dbReference type="PIRSF" id="PIRSF036431">
    <property type="entry name" value="STHK_DctB"/>
    <property type="match status" value="1"/>
</dbReference>
<evidence type="ECO:0000256" key="12">
    <source>
        <dbReference type="ARBA" id="ARBA00023012"/>
    </source>
</evidence>
<dbReference type="SUPFAM" id="SSF55874">
    <property type="entry name" value="ATPase domain of HSP90 chaperone/DNA topoisomerase II/histidine kinase"/>
    <property type="match status" value="1"/>
</dbReference>
<dbReference type="PRINTS" id="PR00344">
    <property type="entry name" value="BCTRLSENSOR"/>
</dbReference>
<evidence type="ECO:0000256" key="2">
    <source>
        <dbReference type="ARBA" id="ARBA00004651"/>
    </source>
</evidence>
<keyword evidence="8" id="KW-0547">Nucleotide-binding</keyword>
<evidence type="ECO:0000256" key="11">
    <source>
        <dbReference type="ARBA" id="ARBA00022989"/>
    </source>
</evidence>
<dbReference type="Gene3D" id="3.30.565.10">
    <property type="entry name" value="Histidine kinase-like ATPase, C-terminal domain"/>
    <property type="match status" value="1"/>
</dbReference>
<evidence type="ECO:0000313" key="16">
    <source>
        <dbReference type="Proteomes" id="UP000061348"/>
    </source>
</evidence>
<dbReference type="AlphaFoldDB" id="A0A109LDB7"/>
<dbReference type="InterPro" id="IPR036097">
    <property type="entry name" value="HisK_dim/P_sf"/>
</dbReference>
<dbReference type="Gene3D" id="6.10.250.3020">
    <property type="match status" value="1"/>
</dbReference>
<dbReference type="PANTHER" id="PTHR43065:SF46">
    <property type="entry name" value="C4-DICARBOXYLATE TRANSPORT SENSOR PROTEIN DCTB"/>
    <property type="match status" value="1"/>
</dbReference>
<name>A0A109LDB7_PSEFL</name>
<dbReference type="EMBL" id="LCYA01000132">
    <property type="protein sequence ID" value="KWV85429.1"/>
    <property type="molecule type" value="Genomic_DNA"/>
</dbReference>
<keyword evidence="11 13" id="KW-1133">Transmembrane helix</keyword>
<keyword evidence="5" id="KW-0597">Phosphoprotein</keyword>
<gene>
    <name evidence="15" type="primary">dctB_3</name>
    <name evidence="15" type="ORF">PFLmoz3_04983</name>
</gene>
<dbReference type="PROSITE" id="PS50109">
    <property type="entry name" value="HIS_KIN"/>
    <property type="match status" value="1"/>
</dbReference>
<dbReference type="GO" id="GO:0005524">
    <property type="term" value="F:ATP binding"/>
    <property type="evidence" value="ECO:0007669"/>
    <property type="project" value="UniProtKB-KW"/>
</dbReference>
<reference evidence="15 16" key="1">
    <citation type="submission" date="2015-05" db="EMBL/GenBank/DDBJ databases">
        <title>A genomic and transcriptomic approach to investigate the blue pigment phenotype in Pseudomonas fluorescens.</title>
        <authorList>
            <person name="Andreani N.A."/>
            <person name="Cardazzo B."/>
        </authorList>
    </citation>
    <scope>NUCLEOTIDE SEQUENCE [LARGE SCALE GENOMIC DNA]</scope>
    <source>
        <strain evidence="15 16">Ps_22</strain>
    </source>
</reference>
<protein>
    <recommendedName>
        <fullName evidence="3">histidine kinase</fullName>
        <ecNumber evidence="3">2.7.13.3</ecNumber>
    </recommendedName>
</protein>
<dbReference type="InterPro" id="IPR003661">
    <property type="entry name" value="HisK_dim/P_dom"/>
</dbReference>
<keyword evidence="9" id="KW-0418">Kinase</keyword>
<organism evidence="15 16">
    <name type="scientific">Pseudomonas fluorescens</name>
    <dbReference type="NCBI Taxonomy" id="294"/>
    <lineage>
        <taxon>Bacteria</taxon>
        <taxon>Pseudomonadati</taxon>
        <taxon>Pseudomonadota</taxon>
        <taxon>Gammaproteobacteria</taxon>
        <taxon>Pseudomonadales</taxon>
        <taxon>Pseudomonadaceae</taxon>
        <taxon>Pseudomonas</taxon>
    </lineage>
</organism>
<keyword evidence="7 13" id="KW-0812">Transmembrane</keyword>
<evidence type="ECO:0000256" key="9">
    <source>
        <dbReference type="ARBA" id="ARBA00022777"/>
    </source>
</evidence>
<comment type="subcellular location">
    <subcellularLocation>
        <location evidence="2">Cell membrane</location>
        <topology evidence="2">Multi-pass membrane protein</topology>
    </subcellularLocation>
</comment>
<dbReference type="InterPro" id="IPR003594">
    <property type="entry name" value="HATPase_dom"/>
</dbReference>
<feature type="domain" description="Histidine kinase" evidence="14">
    <location>
        <begin position="447"/>
        <end position="659"/>
    </location>
</feature>
<evidence type="ECO:0000256" key="7">
    <source>
        <dbReference type="ARBA" id="ARBA00022692"/>
    </source>
</evidence>
<dbReference type="Gene3D" id="3.30.450.20">
    <property type="entry name" value="PAS domain"/>
    <property type="match status" value="2"/>
</dbReference>
<dbReference type="CDD" id="cd00082">
    <property type="entry name" value="HisKA"/>
    <property type="match status" value="1"/>
</dbReference>